<keyword evidence="4" id="KW-0788">Thiol protease</keyword>
<comment type="similarity">
    <text evidence="1">Belongs to the peptidase C40 family.</text>
</comment>
<feature type="domain" description="NlpC/P60" evidence="7">
    <location>
        <begin position="110"/>
        <end position="236"/>
    </location>
</feature>
<sequence>MQPGKLKRRIITASLCAAISITAFGLGQAPQASAAASYGTKVTTGVNLRTEPSLSGDRIQMLKQGETIQVISKVNAYWLKVKTQQGLTGYISADAEYTNYSGSTTSVSSSSKADRVIELAMSYRGRISYDFGTRNQDRLIFDCSSFTQFIYGKAGVDLKWGTKDQKRQGSAVSKKNLRKGDLVFFDTNNNGSINHVGIYMGSGKFIHNAPSADGLAINEINTGWWSKHYVSARRVL</sequence>
<evidence type="ECO:0000256" key="2">
    <source>
        <dbReference type="ARBA" id="ARBA00022670"/>
    </source>
</evidence>
<dbReference type="PANTHER" id="PTHR47053:SF1">
    <property type="entry name" value="MUREIN DD-ENDOPEPTIDASE MEPH-RELATED"/>
    <property type="match status" value="1"/>
</dbReference>
<evidence type="ECO:0000256" key="5">
    <source>
        <dbReference type="SAM" id="SignalP"/>
    </source>
</evidence>
<dbReference type="Pfam" id="PF00877">
    <property type="entry name" value="NLPC_P60"/>
    <property type="match status" value="1"/>
</dbReference>
<dbReference type="CDD" id="cd00174">
    <property type="entry name" value="SH3"/>
    <property type="match status" value="1"/>
</dbReference>
<organism evidence="8 9">
    <name type="scientific">Paenibacillus sambharensis</name>
    <dbReference type="NCBI Taxonomy" id="1803190"/>
    <lineage>
        <taxon>Bacteria</taxon>
        <taxon>Bacillati</taxon>
        <taxon>Bacillota</taxon>
        <taxon>Bacilli</taxon>
        <taxon>Bacillales</taxon>
        <taxon>Paenibacillaceae</taxon>
        <taxon>Paenibacillus</taxon>
    </lineage>
</organism>
<feature type="chain" id="PRO_5015908967" evidence="5">
    <location>
        <begin position="35"/>
        <end position="236"/>
    </location>
</feature>
<dbReference type="SUPFAM" id="SSF54001">
    <property type="entry name" value="Cysteine proteinases"/>
    <property type="match status" value="1"/>
</dbReference>
<dbReference type="GO" id="GO:0008234">
    <property type="term" value="F:cysteine-type peptidase activity"/>
    <property type="evidence" value="ECO:0007669"/>
    <property type="project" value="UniProtKB-KW"/>
</dbReference>
<dbReference type="RefSeq" id="WP_111145797.1">
    <property type="nucleotide sequence ID" value="NZ_QKRB01000036.1"/>
</dbReference>
<dbReference type="InterPro" id="IPR038765">
    <property type="entry name" value="Papain-like_cys_pep_sf"/>
</dbReference>
<dbReference type="InterPro" id="IPR000064">
    <property type="entry name" value="NLP_P60_dom"/>
</dbReference>
<dbReference type="EMBL" id="QKRB01000036">
    <property type="protein sequence ID" value="PZD96786.1"/>
    <property type="molecule type" value="Genomic_DNA"/>
</dbReference>
<evidence type="ECO:0000256" key="1">
    <source>
        <dbReference type="ARBA" id="ARBA00007074"/>
    </source>
</evidence>
<dbReference type="GO" id="GO:0006508">
    <property type="term" value="P:proteolysis"/>
    <property type="evidence" value="ECO:0007669"/>
    <property type="project" value="UniProtKB-KW"/>
</dbReference>
<evidence type="ECO:0000256" key="4">
    <source>
        <dbReference type="ARBA" id="ARBA00022807"/>
    </source>
</evidence>
<keyword evidence="3" id="KW-0378">Hydrolase</keyword>
<evidence type="ECO:0000313" key="8">
    <source>
        <dbReference type="EMBL" id="PZD96786.1"/>
    </source>
</evidence>
<dbReference type="PROSITE" id="PS51781">
    <property type="entry name" value="SH3B"/>
    <property type="match status" value="1"/>
</dbReference>
<dbReference type="Proteomes" id="UP000249522">
    <property type="component" value="Unassembled WGS sequence"/>
</dbReference>
<dbReference type="AlphaFoldDB" id="A0A2W1LCB3"/>
<accession>A0A2W1LCB3</accession>
<dbReference type="Gene3D" id="3.90.1720.10">
    <property type="entry name" value="endopeptidase domain like (from Nostoc punctiforme)"/>
    <property type="match status" value="1"/>
</dbReference>
<name>A0A2W1LCB3_9BACL</name>
<evidence type="ECO:0000256" key="3">
    <source>
        <dbReference type="ARBA" id="ARBA00022801"/>
    </source>
</evidence>
<dbReference type="SMART" id="SM00287">
    <property type="entry name" value="SH3b"/>
    <property type="match status" value="1"/>
</dbReference>
<comment type="caution">
    <text evidence="8">The sequence shown here is derived from an EMBL/GenBank/DDBJ whole genome shotgun (WGS) entry which is preliminary data.</text>
</comment>
<dbReference type="Gene3D" id="2.30.30.40">
    <property type="entry name" value="SH3 Domains"/>
    <property type="match status" value="1"/>
</dbReference>
<protein>
    <submittedName>
        <fullName evidence="8">Uncharacterized protein</fullName>
    </submittedName>
</protein>
<dbReference type="InterPro" id="IPR003646">
    <property type="entry name" value="SH3-like_bac-type"/>
</dbReference>
<feature type="domain" description="SH3b" evidence="6">
    <location>
        <begin position="36"/>
        <end position="100"/>
    </location>
</feature>
<evidence type="ECO:0000259" key="7">
    <source>
        <dbReference type="PROSITE" id="PS51935"/>
    </source>
</evidence>
<dbReference type="PROSITE" id="PS51935">
    <property type="entry name" value="NLPC_P60"/>
    <property type="match status" value="1"/>
</dbReference>
<dbReference type="Pfam" id="PF08239">
    <property type="entry name" value="SH3_3"/>
    <property type="match status" value="1"/>
</dbReference>
<gene>
    <name evidence="8" type="ORF">DNH61_06205</name>
</gene>
<keyword evidence="5" id="KW-0732">Signal</keyword>
<proteinExistence type="inferred from homology"/>
<dbReference type="InterPro" id="IPR051202">
    <property type="entry name" value="Peptidase_C40"/>
</dbReference>
<evidence type="ECO:0000313" key="9">
    <source>
        <dbReference type="Proteomes" id="UP000249522"/>
    </source>
</evidence>
<dbReference type="OrthoDB" id="9813118at2"/>
<dbReference type="PANTHER" id="PTHR47053">
    <property type="entry name" value="MUREIN DD-ENDOPEPTIDASE MEPH-RELATED"/>
    <property type="match status" value="1"/>
</dbReference>
<reference evidence="8 9" key="1">
    <citation type="submission" date="2018-06" db="EMBL/GenBank/DDBJ databases">
        <title>Paenibacillus imtechensis sp. nov.</title>
        <authorList>
            <person name="Pinnaka A.K."/>
            <person name="Singh H."/>
            <person name="Kaur M."/>
        </authorList>
    </citation>
    <scope>NUCLEOTIDE SEQUENCE [LARGE SCALE GENOMIC DNA]</scope>
    <source>
        <strain evidence="8 9">SMB1</strain>
    </source>
</reference>
<feature type="signal peptide" evidence="5">
    <location>
        <begin position="1"/>
        <end position="34"/>
    </location>
</feature>
<keyword evidence="9" id="KW-1185">Reference proteome</keyword>
<evidence type="ECO:0000259" key="6">
    <source>
        <dbReference type="PROSITE" id="PS51781"/>
    </source>
</evidence>
<keyword evidence="2" id="KW-0645">Protease</keyword>